<feature type="coiled-coil region" evidence="1">
    <location>
        <begin position="101"/>
        <end position="128"/>
    </location>
</feature>
<name>A0A1Q5SUH9_9EURO</name>
<keyword evidence="5" id="KW-1185">Reference proteome</keyword>
<keyword evidence="1" id="KW-0175">Coiled coil</keyword>
<feature type="chain" id="PRO_5012479788" description="Apple domain-containing protein" evidence="3">
    <location>
        <begin position="18"/>
        <end position="240"/>
    </location>
</feature>
<evidence type="ECO:0000256" key="1">
    <source>
        <dbReference type="SAM" id="Coils"/>
    </source>
</evidence>
<evidence type="ECO:0000313" key="4">
    <source>
        <dbReference type="EMBL" id="OKO91643.1"/>
    </source>
</evidence>
<evidence type="ECO:0000313" key="5">
    <source>
        <dbReference type="Proteomes" id="UP000186955"/>
    </source>
</evidence>
<protein>
    <recommendedName>
        <fullName evidence="6">Apple domain-containing protein</fullName>
    </recommendedName>
</protein>
<evidence type="ECO:0000256" key="2">
    <source>
        <dbReference type="SAM" id="MobiDB-lite"/>
    </source>
</evidence>
<gene>
    <name evidence="4" type="ORF">PENSUB_13050</name>
</gene>
<sequence length="240" mass="26257">MKLKALFLSLLVTGALAQTSSEDDHEDLCAEEDQQEDGTLPGLKFKTCYVGTGSGDNEAKERRWYLYMKKLTPPPPPTTENPSEEGSNTGAGGLCDLCNQLEQSNAQLEECKRTKADCEKKLEQCLKDKEGLQSSQGTGGSGLPECPQSHNTHFTSPNGKKFKINCEQVGNFASLKKFDSKGFARCVDECAYYHNWKAVNYIHTGTGKGTCNLFQLSATNSGTWRPSAEQASAILIEALR</sequence>
<dbReference type="EMBL" id="MNBE01000746">
    <property type="protein sequence ID" value="OKO91643.1"/>
    <property type="molecule type" value="Genomic_DNA"/>
</dbReference>
<keyword evidence="3" id="KW-0732">Signal</keyword>
<organism evidence="4 5">
    <name type="scientific">Penicillium subrubescens</name>
    <dbReference type="NCBI Taxonomy" id="1316194"/>
    <lineage>
        <taxon>Eukaryota</taxon>
        <taxon>Fungi</taxon>
        <taxon>Dikarya</taxon>
        <taxon>Ascomycota</taxon>
        <taxon>Pezizomycotina</taxon>
        <taxon>Eurotiomycetes</taxon>
        <taxon>Eurotiomycetidae</taxon>
        <taxon>Eurotiales</taxon>
        <taxon>Aspergillaceae</taxon>
        <taxon>Penicillium</taxon>
    </lineage>
</organism>
<accession>A0A1Q5SUH9</accession>
<dbReference type="Proteomes" id="UP000186955">
    <property type="component" value="Unassembled WGS sequence"/>
</dbReference>
<feature type="region of interest" description="Disordered" evidence="2">
    <location>
        <begin position="132"/>
        <end position="154"/>
    </location>
</feature>
<feature type="region of interest" description="Disordered" evidence="2">
    <location>
        <begin position="69"/>
        <end position="88"/>
    </location>
</feature>
<proteinExistence type="predicted"/>
<reference evidence="4 5" key="1">
    <citation type="submission" date="2016-10" db="EMBL/GenBank/DDBJ databases">
        <title>Genome sequence of the ascomycete fungus Penicillium subrubescens.</title>
        <authorList>
            <person name="De Vries R.P."/>
            <person name="Peng M."/>
            <person name="Dilokpimol A."/>
            <person name="Hilden K."/>
            <person name="Makela M.R."/>
            <person name="Grigoriev I."/>
            <person name="Riley R."/>
            <person name="Granchi Z."/>
        </authorList>
    </citation>
    <scope>NUCLEOTIDE SEQUENCE [LARGE SCALE GENOMIC DNA]</scope>
    <source>
        <strain evidence="4 5">CBS 132785</strain>
    </source>
</reference>
<evidence type="ECO:0000256" key="3">
    <source>
        <dbReference type="SAM" id="SignalP"/>
    </source>
</evidence>
<comment type="caution">
    <text evidence="4">The sequence shown here is derived from an EMBL/GenBank/DDBJ whole genome shotgun (WGS) entry which is preliminary data.</text>
</comment>
<dbReference type="AlphaFoldDB" id="A0A1Q5SUH9"/>
<evidence type="ECO:0008006" key="6">
    <source>
        <dbReference type="Google" id="ProtNLM"/>
    </source>
</evidence>
<feature type="signal peptide" evidence="3">
    <location>
        <begin position="1"/>
        <end position="17"/>
    </location>
</feature>